<dbReference type="EMBL" id="CP021056">
    <property type="protein sequence ID" value="QXE24509.1"/>
    <property type="molecule type" value="Genomic_DNA"/>
</dbReference>
<dbReference type="Pfam" id="PF02878">
    <property type="entry name" value="PGM_PMM_I"/>
    <property type="match status" value="1"/>
</dbReference>
<dbReference type="PRINTS" id="PR00509">
    <property type="entry name" value="PGMPMM"/>
</dbReference>
<dbReference type="PANTHER" id="PTHR45745">
    <property type="entry name" value="PHOSPHOMANNOMUTASE 45A"/>
    <property type="match status" value="1"/>
</dbReference>
<dbReference type="KEGG" id="rsin:B6N60_03214"/>
<dbReference type="Proteomes" id="UP000683511">
    <property type="component" value="Chromosome"/>
</dbReference>
<proteinExistence type="inferred from homology"/>
<reference evidence="11" key="1">
    <citation type="submission" date="2017-04" db="EMBL/GenBank/DDBJ databases">
        <title>Genome deletions in a multicellular cyanobacterial endosymbiont for morphological adaptation in marine diatoms.</title>
        <authorList>
            <person name="Wang Y."/>
            <person name="Gao H."/>
            <person name="Li R."/>
            <person name="Xu X."/>
        </authorList>
    </citation>
    <scope>NUCLEOTIDE SEQUENCE</scope>
    <source>
        <strain evidence="11">FACHB 800</strain>
    </source>
</reference>
<feature type="domain" description="Alpha-D-phosphohexomutase alpha/beta/alpha" evidence="9">
    <location>
        <begin position="164"/>
        <end position="264"/>
    </location>
</feature>
<dbReference type="InterPro" id="IPR005843">
    <property type="entry name" value="A-D-PHexomutase_C"/>
</dbReference>
<dbReference type="InterPro" id="IPR005846">
    <property type="entry name" value="A-D-PHexomutase_a/b/a-III"/>
</dbReference>
<evidence type="ECO:0000259" key="9">
    <source>
        <dbReference type="Pfam" id="PF02879"/>
    </source>
</evidence>
<dbReference type="Gene3D" id="3.30.310.50">
    <property type="entry name" value="Alpha-D-phosphohexomutase, C-terminal domain"/>
    <property type="match status" value="1"/>
</dbReference>
<dbReference type="SUPFAM" id="SSF55957">
    <property type="entry name" value="Phosphoglucomutase, C-terminal domain"/>
    <property type="match status" value="1"/>
</dbReference>
<keyword evidence="12" id="KW-1185">Reference proteome</keyword>
<dbReference type="InterPro" id="IPR016055">
    <property type="entry name" value="A-D-PHexomutase_a/b/a-I/II/III"/>
</dbReference>
<dbReference type="InterPro" id="IPR005845">
    <property type="entry name" value="A-D-PHexomutase_a/b/a-II"/>
</dbReference>
<dbReference type="Gene3D" id="3.40.120.10">
    <property type="entry name" value="Alpha-D-Glucose-1,6-Bisphosphate, subunit A, domain 3"/>
    <property type="match status" value="3"/>
</dbReference>
<dbReference type="CDD" id="cd05800">
    <property type="entry name" value="PGM_like2"/>
    <property type="match status" value="1"/>
</dbReference>
<keyword evidence="6" id="KW-0413">Isomerase</keyword>
<dbReference type="RefSeq" id="WP_190601369.1">
    <property type="nucleotide sequence ID" value="NZ_CP021056.1"/>
</dbReference>
<evidence type="ECO:0000256" key="1">
    <source>
        <dbReference type="ARBA" id="ARBA00001946"/>
    </source>
</evidence>
<feature type="domain" description="Alpha-D-phosphohexomutase alpha/beta/alpha" evidence="10">
    <location>
        <begin position="269"/>
        <end position="377"/>
    </location>
</feature>
<dbReference type="InterPro" id="IPR005841">
    <property type="entry name" value="Alpha-D-phosphohexomutase_SF"/>
</dbReference>
<dbReference type="Pfam" id="PF00408">
    <property type="entry name" value="PGM_PMM_IV"/>
    <property type="match status" value="1"/>
</dbReference>
<comment type="cofactor">
    <cofactor evidence="1">
        <name>Mg(2+)</name>
        <dbReference type="ChEBI" id="CHEBI:18420"/>
    </cofactor>
</comment>
<keyword evidence="4" id="KW-0479">Metal-binding</keyword>
<name>A0A975Y5S1_9NOST</name>
<dbReference type="InterPro" id="IPR005844">
    <property type="entry name" value="A-D-PHexomutase_a/b/a-I"/>
</dbReference>
<sequence length="475" mass="51559">MGASSSSSKIKFGTDGWRGIIADDFTFPNVRKVTRAIARYLETAYSKDRPVLIAYDTRFLADQFARASAEVLADLGWNVKITDRDCPTPVIAYNARHLNSAGALMFTASHNPAPYCGIKYIPDYAGPATPEITDTIVANIESASDELPSGKASGSISTFDPKPDYLHFIYTLLDVDKIKSANLKVKYDALYSTSRGYLDEVLQQCGTQLESFHTWRDVLFGGGMPEPKGEQLVELVEAVKADKADLGLATDGDSDRFGIVDEQGNVLTPNTVLLVLARHLIKNKGKNGAIVRTVATTHLLDNFAAKYGLPIYETPVGFKYIGEKMRETAVLIGGEESGGLSVIGHIPEKDGVLADMLVAEAIAYEGKPLSQLVQEAIAEADGPLYNNRLDLHLTESHKNAVIDAYTQNPPSTVAGIAVKEVGRKDGIKLYLEEGSWVLLRPSGTEPLVRVYMETNSPEKLSQIAATMEAEIAKLG</sequence>
<dbReference type="GO" id="GO:0005975">
    <property type="term" value="P:carbohydrate metabolic process"/>
    <property type="evidence" value="ECO:0007669"/>
    <property type="project" value="InterPro"/>
</dbReference>
<dbReference type="PANTHER" id="PTHR45745:SF1">
    <property type="entry name" value="PHOSPHOGLUCOMUTASE 2B-RELATED"/>
    <property type="match status" value="1"/>
</dbReference>
<evidence type="ECO:0000259" key="7">
    <source>
        <dbReference type="Pfam" id="PF00408"/>
    </source>
</evidence>
<evidence type="ECO:0000256" key="5">
    <source>
        <dbReference type="ARBA" id="ARBA00022842"/>
    </source>
</evidence>
<keyword evidence="5" id="KW-0460">Magnesium</keyword>
<dbReference type="InterPro" id="IPR036900">
    <property type="entry name" value="A-D-PHexomutase_C_sf"/>
</dbReference>
<feature type="domain" description="Alpha-D-phosphohexomutase C-terminal" evidence="7">
    <location>
        <begin position="418"/>
        <end position="467"/>
    </location>
</feature>
<dbReference type="GO" id="GO:0006166">
    <property type="term" value="P:purine ribonucleoside salvage"/>
    <property type="evidence" value="ECO:0007669"/>
    <property type="project" value="TreeGrafter"/>
</dbReference>
<dbReference type="GO" id="GO:0008973">
    <property type="term" value="F:phosphopentomutase activity"/>
    <property type="evidence" value="ECO:0007669"/>
    <property type="project" value="TreeGrafter"/>
</dbReference>
<feature type="domain" description="Alpha-D-phosphohexomutase alpha/beta/alpha" evidence="8">
    <location>
        <begin position="10"/>
        <end position="144"/>
    </location>
</feature>
<dbReference type="SUPFAM" id="SSF53738">
    <property type="entry name" value="Phosphoglucomutase, first 3 domains"/>
    <property type="match status" value="2"/>
</dbReference>
<comment type="similarity">
    <text evidence="2">Belongs to the phosphohexose mutase family.</text>
</comment>
<evidence type="ECO:0000256" key="3">
    <source>
        <dbReference type="ARBA" id="ARBA00022553"/>
    </source>
</evidence>
<evidence type="ECO:0000259" key="8">
    <source>
        <dbReference type="Pfam" id="PF02878"/>
    </source>
</evidence>
<gene>
    <name evidence="11" type="ORF">B6N60_03214</name>
</gene>
<evidence type="ECO:0000256" key="6">
    <source>
        <dbReference type="ARBA" id="ARBA00023235"/>
    </source>
</evidence>
<keyword evidence="3" id="KW-0597">Phosphoprotein</keyword>
<evidence type="ECO:0000313" key="12">
    <source>
        <dbReference type="Proteomes" id="UP000683511"/>
    </source>
</evidence>
<evidence type="ECO:0000256" key="4">
    <source>
        <dbReference type="ARBA" id="ARBA00022723"/>
    </source>
</evidence>
<evidence type="ECO:0000313" key="11">
    <source>
        <dbReference type="EMBL" id="QXE24509.1"/>
    </source>
</evidence>
<accession>A0A975Y5S1</accession>
<dbReference type="AlphaFoldDB" id="A0A975Y5S1"/>
<organism evidence="11 12">
    <name type="scientific">Richelia sinica FACHB-800</name>
    <dbReference type="NCBI Taxonomy" id="1357546"/>
    <lineage>
        <taxon>Bacteria</taxon>
        <taxon>Bacillati</taxon>
        <taxon>Cyanobacteriota</taxon>
        <taxon>Cyanophyceae</taxon>
        <taxon>Nostocales</taxon>
        <taxon>Nostocaceae</taxon>
        <taxon>Richelia</taxon>
    </lineage>
</organism>
<dbReference type="GO" id="GO:0046872">
    <property type="term" value="F:metal ion binding"/>
    <property type="evidence" value="ECO:0007669"/>
    <property type="project" value="UniProtKB-KW"/>
</dbReference>
<evidence type="ECO:0000259" key="10">
    <source>
        <dbReference type="Pfam" id="PF02880"/>
    </source>
</evidence>
<dbReference type="Pfam" id="PF02880">
    <property type="entry name" value="PGM_PMM_III"/>
    <property type="match status" value="1"/>
</dbReference>
<protein>
    <submittedName>
        <fullName evidence="11">Phosphoglucosamine mutase</fullName>
    </submittedName>
</protein>
<evidence type="ECO:0000256" key="2">
    <source>
        <dbReference type="ARBA" id="ARBA00010231"/>
    </source>
</evidence>
<dbReference type="Pfam" id="PF02879">
    <property type="entry name" value="PGM_PMM_II"/>
    <property type="match status" value="1"/>
</dbReference>